<dbReference type="InterPro" id="IPR041496">
    <property type="entry name" value="YitH/HolE_GNAT"/>
</dbReference>
<organism evidence="2 3">
    <name type="scientific">Shinella granuli</name>
    <dbReference type="NCBI Taxonomy" id="323621"/>
    <lineage>
        <taxon>Bacteria</taxon>
        <taxon>Pseudomonadati</taxon>
        <taxon>Pseudomonadota</taxon>
        <taxon>Alphaproteobacteria</taxon>
        <taxon>Hyphomicrobiales</taxon>
        <taxon>Rhizobiaceae</taxon>
        <taxon>Shinella</taxon>
    </lineage>
</organism>
<reference evidence="2 3" key="1">
    <citation type="submission" date="2019-03" db="EMBL/GenBank/DDBJ databases">
        <title>Genomic Encyclopedia of Type Strains, Phase IV (KMG-IV): sequencing the most valuable type-strain genomes for metagenomic binning, comparative biology and taxonomic classification.</title>
        <authorList>
            <person name="Goeker M."/>
        </authorList>
    </citation>
    <scope>NUCLEOTIDE SEQUENCE [LARGE SCALE GENOMIC DNA]</scope>
    <source>
        <strain evidence="2 3">DSM 18401</strain>
    </source>
</reference>
<dbReference type="InterPro" id="IPR016181">
    <property type="entry name" value="Acyl_CoA_acyltransferase"/>
</dbReference>
<keyword evidence="3" id="KW-1185">Reference proteome</keyword>
<gene>
    <name evidence="2" type="ORF">EV665_102315</name>
</gene>
<accession>A0A4R2D2J6</accession>
<dbReference type="InterPro" id="IPR000182">
    <property type="entry name" value="GNAT_dom"/>
</dbReference>
<dbReference type="GO" id="GO:0016747">
    <property type="term" value="F:acyltransferase activity, transferring groups other than amino-acyl groups"/>
    <property type="evidence" value="ECO:0007669"/>
    <property type="project" value="InterPro"/>
</dbReference>
<dbReference type="AlphaFoldDB" id="A0A4R2D2J6"/>
<dbReference type="PANTHER" id="PTHR47237">
    <property type="entry name" value="SLL0310 PROTEIN"/>
    <property type="match status" value="1"/>
</dbReference>
<dbReference type="SUPFAM" id="SSF55729">
    <property type="entry name" value="Acyl-CoA N-acyltransferases (Nat)"/>
    <property type="match status" value="1"/>
</dbReference>
<comment type="caution">
    <text evidence="2">The sequence shown here is derived from an EMBL/GenBank/DDBJ whole genome shotgun (WGS) entry which is preliminary data.</text>
</comment>
<sequence>MDIEIRRAYCDELVDILDWAAAEGWNPGLGDAAPFWAADPEGYLVAEADRRLVGAVSLVRYGADYAFLGFYIVDPQVRGQGVGLRLWNAAMDLAAGRLVGLDGVVTQQENYRRSGFAYAHANIRHGGRVQQCPMPADSRLTAVSPVHMPLIVDYDARFNPARREAFLREWLKEQETRQSVALLHGTGISGYGTIRACREGFKIGPLFSDTDVGAELIFRALVATVGGGEIFLDIPAPNAEAKALCVRHGLSPVFETARMYRGTAPDLPLGHIYGITTFELG</sequence>
<dbReference type="Gene3D" id="3.40.630.30">
    <property type="match status" value="1"/>
</dbReference>
<dbReference type="CDD" id="cd04301">
    <property type="entry name" value="NAT_SF"/>
    <property type="match status" value="1"/>
</dbReference>
<dbReference type="Gene3D" id="3.40.630.90">
    <property type="match status" value="1"/>
</dbReference>
<dbReference type="PROSITE" id="PS51186">
    <property type="entry name" value="GNAT"/>
    <property type="match status" value="1"/>
</dbReference>
<dbReference type="Pfam" id="PF18014">
    <property type="entry name" value="Acetyltransf_18"/>
    <property type="match status" value="1"/>
</dbReference>
<proteinExistence type="predicted"/>
<dbReference type="Pfam" id="PF00583">
    <property type="entry name" value="Acetyltransf_1"/>
    <property type="match status" value="1"/>
</dbReference>
<dbReference type="RefSeq" id="WP_133033257.1">
    <property type="nucleotide sequence ID" value="NZ_BAABEI010000012.1"/>
</dbReference>
<dbReference type="EMBL" id="SLVX01000002">
    <property type="protein sequence ID" value="TCN47795.1"/>
    <property type="molecule type" value="Genomic_DNA"/>
</dbReference>
<evidence type="ECO:0000313" key="2">
    <source>
        <dbReference type="EMBL" id="TCN47795.1"/>
    </source>
</evidence>
<name>A0A4R2D2J6_SHIGR</name>
<dbReference type="PANTHER" id="PTHR47237:SF1">
    <property type="entry name" value="SLL0310 PROTEIN"/>
    <property type="match status" value="1"/>
</dbReference>
<feature type="domain" description="N-acetyltransferase" evidence="1">
    <location>
        <begin position="3"/>
        <end position="135"/>
    </location>
</feature>
<protein>
    <submittedName>
        <fullName evidence="2">Acetyltransferase (GNAT) family protein</fullName>
    </submittedName>
</protein>
<keyword evidence="2" id="KW-0808">Transferase</keyword>
<evidence type="ECO:0000313" key="3">
    <source>
        <dbReference type="Proteomes" id="UP000295351"/>
    </source>
</evidence>
<dbReference type="Proteomes" id="UP000295351">
    <property type="component" value="Unassembled WGS sequence"/>
</dbReference>
<evidence type="ECO:0000259" key="1">
    <source>
        <dbReference type="PROSITE" id="PS51186"/>
    </source>
</evidence>
<dbReference type="InterPro" id="IPR052729">
    <property type="entry name" value="Acyl/Acetyltrans_Enzymes"/>
</dbReference>